<dbReference type="Pfam" id="PF03465">
    <property type="entry name" value="eRF1_3"/>
    <property type="match status" value="1"/>
</dbReference>
<evidence type="ECO:0000313" key="13">
    <source>
        <dbReference type="Proteomes" id="UP000005666"/>
    </source>
</evidence>
<dbReference type="Pfam" id="PF26356">
    <property type="entry name" value="Pelota_N"/>
    <property type="match status" value="1"/>
</dbReference>
<evidence type="ECO:0000313" key="12">
    <source>
        <dbReference type="EMBL" id="CCE66000.1"/>
    </source>
</evidence>
<dbReference type="InterPro" id="IPR058547">
    <property type="entry name" value="Pelota_N"/>
</dbReference>
<dbReference type="GO" id="GO:0051301">
    <property type="term" value="P:cell division"/>
    <property type="evidence" value="ECO:0007669"/>
    <property type="project" value="UniProtKB-KW"/>
</dbReference>
<keyword evidence="7" id="KW-0498">Mitosis</keyword>
<comment type="similarity">
    <text evidence="3 10">Belongs to the eukaryotic release factor 1 family. Pelota subfamily.</text>
</comment>
<dbReference type="OMA" id="LKMIILC"/>
<keyword evidence="13" id="KW-1185">Reference proteome</keyword>
<dbReference type="NCBIfam" id="TIGR00111">
    <property type="entry name" value="pelota"/>
    <property type="match status" value="1"/>
</dbReference>
<keyword evidence="8" id="KW-0469">Meiosis</keyword>
<dbReference type="InterPro" id="IPR005141">
    <property type="entry name" value="eRF1_2"/>
</dbReference>
<organism evidence="12 13">
    <name type="scientific">Tetrapisispora phaffii (strain ATCC 24235 / CBS 4417 / NBRC 1672 / NRRL Y-8282 / UCD 70-5)</name>
    <name type="common">Yeast</name>
    <name type="synonym">Fabospora phaffii</name>
    <dbReference type="NCBI Taxonomy" id="1071381"/>
    <lineage>
        <taxon>Eukaryota</taxon>
        <taxon>Fungi</taxon>
        <taxon>Dikarya</taxon>
        <taxon>Ascomycota</taxon>
        <taxon>Saccharomycotina</taxon>
        <taxon>Saccharomycetes</taxon>
        <taxon>Saccharomycetales</taxon>
        <taxon>Saccharomycetaceae</taxon>
        <taxon>Tetrapisispora</taxon>
    </lineage>
</organism>
<evidence type="ECO:0000256" key="3">
    <source>
        <dbReference type="ARBA" id="ARBA00009504"/>
    </source>
</evidence>
<dbReference type="InterPro" id="IPR004405">
    <property type="entry name" value="TF_pelota"/>
</dbReference>
<gene>
    <name evidence="12" type="primary">TPHA0O00280</name>
    <name evidence="12" type="ordered locus">TPHA_0O00280</name>
</gene>
<dbReference type="HOGENOM" id="CLU_023334_3_1_1"/>
<feature type="domain" description="eRF1/Pelota-like N-terminal" evidence="11">
    <location>
        <begin position="1"/>
        <end position="133"/>
    </location>
</feature>
<dbReference type="GO" id="GO:0006412">
    <property type="term" value="P:translation"/>
    <property type="evidence" value="ECO:0007669"/>
    <property type="project" value="UniProtKB-ARBA"/>
</dbReference>
<dbReference type="InterPro" id="IPR005142">
    <property type="entry name" value="eRF1_3"/>
</dbReference>
<comment type="cofactor">
    <cofactor evidence="1 10">
        <name>a divalent metal cation</name>
        <dbReference type="ChEBI" id="CHEBI:60240"/>
    </cofactor>
</comment>
<dbReference type="GO" id="GO:0070481">
    <property type="term" value="P:nuclear-transcribed mRNA catabolic process, non-stop decay"/>
    <property type="evidence" value="ECO:0007669"/>
    <property type="project" value="InterPro"/>
</dbReference>
<dbReference type="GO" id="GO:0032790">
    <property type="term" value="P:ribosome disassembly"/>
    <property type="evidence" value="ECO:0007669"/>
    <property type="project" value="TreeGrafter"/>
</dbReference>
<dbReference type="Proteomes" id="UP000005666">
    <property type="component" value="Chromosome 15"/>
</dbReference>
<dbReference type="FunFam" id="3.30.420.60:FF:000004">
    <property type="entry name" value="Protein DOM34 homolog"/>
    <property type="match status" value="1"/>
</dbReference>
<dbReference type="AlphaFoldDB" id="G8C1H2"/>
<sequence length="391" mass="44426">MKLINLSEASGTSTEVSLTVLPEDKEDLFILYQIIKNDDEVFCRKMVSSKEDGRKKISEIMKLKLQIISNEFDMHSESLRYKGITVPDETGRANQNVSIGKYFSFNVVYQQSLTIIKDDFNSYERKLVEEACNVEGKADTAAVVLQEGVSHVCLLTESSTILKQKIEYSLPKKKRDTDTMKFDEKTEKFYKATYEAMKKNFDFNKLNLVILCSPAFYAKTLLEKVIKYAAEDDYTPIVENQNIFLVAHSSTGYLQGISEVLKNPNYSSKLSDTKYSKQAMIMDEFLLHLNDDDMKAWYGEKEVLKASELGAVDVLLITDSLLRSDDVSKRMLYIKLIEDIEDAGGSVQVVSVFHSTGEELAQLTGVACILRYPISDLDEGLYDDEQEEEED</sequence>
<dbReference type="Gene3D" id="3.30.420.60">
    <property type="entry name" value="eRF1 domain 2"/>
    <property type="match status" value="1"/>
</dbReference>
<dbReference type="PANTHER" id="PTHR10853">
    <property type="entry name" value="PELOTA"/>
    <property type="match status" value="1"/>
</dbReference>
<dbReference type="SUPFAM" id="SSF159065">
    <property type="entry name" value="Dom34/Pelota N-terminal domain-like"/>
    <property type="match status" value="1"/>
</dbReference>
<dbReference type="InterPro" id="IPR038069">
    <property type="entry name" value="Pelota/DOM34_N"/>
</dbReference>
<dbReference type="FunFam" id="3.30.1330.30:FF:000008">
    <property type="entry name" value="Protein pelota homolog"/>
    <property type="match status" value="1"/>
</dbReference>
<keyword evidence="9" id="KW-0131">Cell cycle</keyword>
<dbReference type="Gene3D" id="3.30.1330.30">
    <property type="match status" value="1"/>
</dbReference>
<keyword evidence="4 10" id="KW-0963">Cytoplasm</keyword>
<dbReference type="RefSeq" id="XP_003688434.1">
    <property type="nucleotide sequence ID" value="XM_003688386.1"/>
</dbReference>
<evidence type="ECO:0000256" key="7">
    <source>
        <dbReference type="ARBA" id="ARBA00022776"/>
    </source>
</evidence>
<dbReference type="GO" id="GO:1990533">
    <property type="term" value="C:Dom34-Hbs1 complex"/>
    <property type="evidence" value="ECO:0007669"/>
    <property type="project" value="UniProtKB-ARBA"/>
</dbReference>
<dbReference type="InterPro" id="IPR029064">
    <property type="entry name" value="Ribosomal_eL30-like_sf"/>
</dbReference>
<evidence type="ECO:0000256" key="6">
    <source>
        <dbReference type="ARBA" id="ARBA00022723"/>
    </source>
</evidence>
<proteinExistence type="inferred from homology"/>
<dbReference type="GeneID" id="11530652"/>
<dbReference type="Gene3D" id="2.30.30.870">
    <property type="entry name" value="Pelota, domain A"/>
    <property type="match status" value="1"/>
</dbReference>
<protein>
    <recommendedName>
        <fullName evidence="10">Protein DOM34 homolog</fullName>
    </recommendedName>
</protein>
<dbReference type="PANTHER" id="PTHR10853:SF0">
    <property type="entry name" value="PROTEIN PELOTA HOMOLOG"/>
    <property type="match status" value="1"/>
</dbReference>
<name>G8C1H2_TETPH</name>
<reference evidence="12 13" key="1">
    <citation type="journal article" date="2011" name="Proc. Natl. Acad. Sci. U.S.A.">
        <title>Evolutionary erosion of yeast sex chromosomes by mating-type switching accidents.</title>
        <authorList>
            <person name="Gordon J.L."/>
            <person name="Armisen D."/>
            <person name="Proux-Wera E."/>
            <person name="Oheigeartaigh S.S."/>
            <person name="Byrne K.P."/>
            <person name="Wolfe K.H."/>
        </authorList>
    </citation>
    <scope>NUCLEOTIDE SEQUENCE [LARGE SCALE GENOMIC DNA]</scope>
    <source>
        <strain evidence="13">ATCC 24235 / CBS 4417 / NBRC 1672 / NRRL Y-8282 / UCD 70-5</strain>
    </source>
</reference>
<keyword evidence="5" id="KW-0132">Cell division</keyword>
<keyword evidence="6 10" id="KW-0479">Metal-binding</keyword>
<dbReference type="Pfam" id="PF03464">
    <property type="entry name" value="eRF1_2"/>
    <property type="match status" value="1"/>
</dbReference>
<evidence type="ECO:0000256" key="4">
    <source>
        <dbReference type="ARBA" id="ARBA00022490"/>
    </source>
</evidence>
<dbReference type="SUPFAM" id="SSF55315">
    <property type="entry name" value="L30e-like"/>
    <property type="match status" value="1"/>
</dbReference>
<dbReference type="OrthoDB" id="10249111at2759"/>
<dbReference type="GO" id="GO:0070966">
    <property type="term" value="P:nuclear-transcribed mRNA catabolic process, no-go decay"/>
    <property type="evidence" value="ECO:0007669"/>
    <property type="project" value="InterPro"/>
</dbReference>
<evidence type="ECO:0000256" key="2">
    <source>
        <dbReference type="ARBA" id="ARBA00004496"/>
    </source>
</evidence>
<dbReference type="GO" id="GO:0070651">
    <property type="term" value="P:nonfunctional rRNA decay"/>
    <property type="evidence" value="ECO:0007669"/>
    <property type="project" value="TreeGrafter"/>
</dbReference>
<dbReference type="InterPro" id="IPR005140">
    <property type="entry name" value="eRF1_Pelota-like_N"/>
</dbReference>
<dbReference type="eggNOG" id="KOG2869">
    <property type="taxonomic scope" value="Eukaryota"/>
</dbReference>
<dbReference type="SMART" id="SM01194">
    <property type="entry name" value="eRF1_1"/>
    <property type="match status" value="1"/>
</dbReference>
<evidence type="ECO:0000256" key="9">
    <source>
        <dbReference type="ARBA" id="ARBA00023306"/>
    </source>
</evidence>
<comment type="subcellular location">
    <subcellularLocation>
        <location evidence="2 10">Cytoplasm</location>
    </subcellularLocation>
</comment>
<dbReference type="GO" id="GO:0051321">
    <property type="term" value="P:meiotic cell cycle"/>
    <property type="evidence" value="ECO:0007669"/>
    <property type="project" value="UniProtKB-KW"/>
</dbReference>
<dbReference type="SUPFAM" id="SSF53137">
    <property type="entry name" value="Translational machinery components"/>
    <property type="match status" value="1"/>
</dbReference>
<evidence type="ECO:0000256" key="5">
    <source>
        <dbReference type="ARBA" id="ARBA00022618"/>
    </source>
</evidence>
<evidence type="ECO:0000256" key="1">
    <source>
        <dbReference type="ARBA" id="ARBA00001968"/>
    </source>
</evidence>
<evidence type="ECO:0000256" key="8">
    <source>
        <dbReference type="ARBA" id="ARBA00023254"/>
    </source>
</evidence>
<comment type="function">
    <text evidence="10">Component of the Dom34-Hbs1 complex, a complex that recognizes stalled ribosomes and triggers the No-Go Decay (NGD) pathway (PubMed:20890290). In the Dom34-Hbs1 complex, dom34 recognizes ribosomes stalled at the 3' end of an mRNA and engages stalled ribosomes by destabilizing mRNA in the mRNA channel. Following ribosome-binding, the Dom34-Hbs1 complex promotes the disassembly of stalled ribosomes, followed by degradation of damaged mRNAs as part of the NGD pathway.</text>
</comment>
<dbReference type="KEGG" id="tpf:TPHA_0O00280"/>
<dbReference type="GO" id="GO:0071025">
    <property type="term" value="P:RNA surveillance"/>
    <property type="evidence" value="ECO:0007669"/>
    <property type="project" value="InterPro"/>
</dbReference>
<accession>G8C1H2</accession>
<evidence type="ECO:0000259" key="11">
    <source>
        <dbReference type="SMART" id="SM01194"/>
    </source>
</evidence>
<dbReference type="STRING" id="1071381.G8C1H2"/>
<evidence type="ECO:0000256" key="10">
    <source>
        <dbReference type="RuleBase" id="RU362019"/>
    </source>
</evidence>
<dbReference type="GO" id="GO:0005737">
    <property type="term" value="C:cytoplasm"/>
    <property type="evidence" value="ECO:0007669"/>
    <property type="project" value="UniProtKB-SubCell"/>
</dbReference>
<dbReference type="GO" id="GO:0046872">
    <property type="term" value="F:metal ion binding"/>
    <property type="evidence" value="ECO:0007669"/>
    <property type="project" value="UniProtKB-KW"/>
</dbReference>
<dbReference type="InterPro" id="IPR042226">
    <property type="entry name" value="eFR1_2_sf"/>
</dbReference>
<dbReference type="EMBL" id="HE612870">
    <property type="protein sequence ID" value="CCE66000.1"/>
    <property type="molecule type" value="Genomic_DNA"/>
</dbReference>